<keyword evidence="1" id="KW-1133">Transmembrane helix</keyword>
<dbReference type="AlphaFoldDB" id="A0AAD6JDK6"/>
<gene>
    <name evidence="2" type="ORF">OIU84_015117</name>
</gene>
<keyword evidence="1" id="KW-0812">Transmembrane</keyword>
<dbReference type="EMBL" id="JAPFFJ010000018">
    <property type="protein sequence ID" value="KAJ6403131.1"/>
    <property type="molecule type" value="Genomic_DNA"/>
</dbReference>
<evidence type="ECO:0000313" key="2">
    <source>
        <dbReference type="EMBL" id="KAJ6403131.1"/>
    </source>
</evidence>
<keyword evidence="1" id="KW-0472">Membrane</keyword>
<proteinExistence type="predicted"/>
<reference evidence="2 3" key="1">
    <citation type="journal article" date="2023" name="Int. J. Mol. Sci.">
        <title>De Novo Assembly and Annotation of 11 Diverse Shrub Willow (Salix) Genomes Reveals Novel Gene Organization in Sex-Linked Regions.</title>
        <authorList>
            <person name="Hyden B."/>
            <person name="Feng K."/>
            <person name="Yates T.B."/>
            <person name="Jawdy S."/>
            <person name="Cereghino C."/>
            <person name="Smart L.B."/>
            <person name="Muchero W."/>
        </authorList>
    </citation>
    <scope>NUCLEOTIDE SEQUENCE [LARGE SCALE GENOMIC DNA]</scope>
    <source>
        <tissue evidence="2">Shoot tip</tissue>
    </source>
</reference>
<keyword evidence="3" id="KW-1185">Reference proteome</keyword>
<evidence type="ECO:0000256" key="1">
    <source>
        <dbReference type="SAM" id="Phobius"/>
    </source>
</evidence>
<name>A0AAD6JDK6_9ROSI</name>
<protein>
    <submittedName>
        <fullName evidence="2">Uncharacterized protein</fullName>
    </submittedName>
</protein>
<sequence length="49" mass="5714">MVNWVILVWQVLFNAFNICMFVSMGISLWHSAYPFTRTMLKDKISSICA</sequence>
<dbReference type="Proteomes" id="UP001162972">
    <property type="component" value="Chromosome 4"/>
</dbReference>
<comment type="caution">
    <text evidence="2">The sequence shown here is derived from an EMBL/GenBank/DDBJ whole genome shotgun (WGS) entry which is preliminary data.</text>
</comment>
<accession>A0AAD6JDK6</accession>
<organism evidence="2 3">
    <name type="scientific">Salix udensis</name>
    <dbReference type="NCBI Taxonomy" id="889485"/>
    <lineage>
        <taxon>Eukaryota</taxon>
        <taxon>Viridiplantae</taxon>
        <taxon>Streptophyta</taxon>
        <taxon>Embryophyta</taxon>
        <taxon>Tracheophyta</taxon>
        <taxon>Spermatophyta</taxon>
        <taxon>Magnoliopsida</taxon>
        <taxon>eudicotyledons</taxon>
        <taxon>Gunneridae</taxon>
        <taxon>Pentapetalae</taxon>
        <taxon>rosids</taxon>
        <taxon>fabids</taxon>
        <taxon>Malpighiales</taxon>
        <taxon>Salicaceae</taxon>
        <taxon>Saliceae</taxon>
        <taxon>Salix</taxon>
    </lineage>
</organism>
<feature type="transmembrane region" description="Helical" evidence="1">
    <location>
        <begin position="6"/>
        <end position="29"/>
    </location>
</feature>
<evidence type="ECO:0000313" key="3">
    <source>
        <dbReference type="Proteomes" id="UP001162972"/>
    </source>
</evidence>